<dbReference type="RefSeq" id="XP_725923.2">
    <property type="nucleotide sequence ID" value="XM_720830.2"/>
</dbReference>
<dbReference type="AlphaFoldDB" id="A0A078KGI5"/>
<dbReference type="PANTHER" id="PTHR24198:SF165">
    <property type="entry name" value="ANKYRIN REPEAT-CONTAINING PROTEIN-RELATED"/>
    <property type="match status" value="1"/>
</dbReference>
<keyword evidence="2" id="KW-0040">ANK repeat</keyword>
<reference evidence="3" key="3">
    <citation type="submission" date="2014-05" db="EMBL/GenBank/DDBJ databases">
        <authorList>
            <person name="Aslett A.Martin."/>
            <person name="De Silva Nishadi"/>
        </authorList>
    </citation>
    <scope>NUCLEOTIDE SEQUENCE</scope>
    <source>
        <strain evidence="3">YM</strain>
    </source>
</reference>
<dbReference type="Gene3D" id="1.25.40.20">
    <property type="entry name" value="Ankyrin repeat-containing domain"/>
    <property type="match status" value="1"/>
</dbReference>
<reference evidence="5 6" key="1">
    <citation type="journal article" date="2014" name="BMC Biol.">
        <title>A comprehensive evaluation of rodent malaria parasite genomes and gene expression.</title>
        <authorList>
            <person name="Otto T.D."/>
            <person name="Bohme U."/>
            <person name="Jackson A.P."/>
            <person name="Hunt M."/>
            <person name="Franke-Fayard B."/>
            <person name="Hoeijmakers W.A."/>
            <person name="Religa A.A."/>
            <person name="Robertson L."/>
            <person name="Sanders M."/>
            <person name="Ogun S.A."/>
            <person name="Cunningham D."/>
            <person name="Erhart A."/>
            <person name="Billker O."/>
            <person name="Khan S.M."/>
            <person name="Stunnenberg H.G."/>
            <person name="Langhorne J."/>
            <person name="Holder A.A."/>
            <person name="Waters A.P."/>
            <person name="Newbold C.I."/>
            <person name="Pain A."/>
            <person name="Berriman M."/>
            <person name="Janse C.J."/>
        </authorList>
    </citation>
    <scope>NUCLEOTIDE SEQUENCE [LARGE SCALE GENOMIC DNA]</scope>
    <source>
        <strain evidence="4 5">17X</strain>
        <strain evidence="3 6">YM</strain>
    </source>
</reference>
<dbReference type="VEuPathDB" id="PlasmoDB:PY17X_1461600"/>
<dbReference type="EMBL" id="LM993668">
    <property type="protein sequence ID" value="VTZ81925.1"/>
    <property type="molecule type" value="Genomic_DNA"/>
</dbReference>
<dbReference type="VEuPathDB" id="PlasmoDB:Py17XNL_001401439"/>
<dbReference type="GeneID" id="3791263"/>
<dbReference type="VEuPathDB" id="PlasmoDB:PY05461"/>
<dbReference type="SUPFAM" id="SSF48403">
    <property type="entry name" value="Ankyrin repeat"/>
    <property type="match status" value="1"/>
</dbReference>
<accession>A0A078KGI5</accession>
<dbReference type="KEGG" id="pyo:PY17X_1461600"/>
<evidence type="ECO:0000313" key="4">
    <source>
        <dbReference type="EMBL" id="VTZ81925.1"/>
    </source>
</evidence>
<evidence type="ECO:0000256" key="1">
    <source>
        <dbReference type="ARBA" id="ARBA00022737"/>
    </source>
</evidence>
<dbReference type="PANTHER" id="PTHR24198">
    <property type="entry name" value="ANKYRIN REPEAT AND PROTEIN KINASE DOMAIN-CONTAINING PROTEIN"/>
    <property type="match status" value="1"/>
</dbReference>
<dbReference type="EMBL" id="LK934642">
    <property type="protein sequence ID" value="CDU20959.1"/>
    <property type="molecule type" value="Genomic_DNA"/>
</dbReference>
<evidence type="ECO:0000313" key="6">
    <source>
        <dbReference type="Proteomes" id="UP000072904"/>
    </source>
</evidence>
<dbReference type="InterPro" id="IPR002110">
    <property type="entry name" value="Ankyrin_rpt"/>
</dbReference>
<dbReference type="Proteomes" id="UP000072874">
    <property type="component" value="Chromosome 14"/>
</dbReference>
<dbReference type="SMART" id="SM00248">
    <property type="entry name" value="ANK"/>
    <property type="match status" value="4"/>
</dbReference>
<name>A0A078KGI5_PLAYE</name>
<keyword evidence="1" id="KW-0677">Repeat</keyword>
<organism evidence="3 6">
    <name type="scientific">Plasmodium yoelii</name>
    <dbReference type="NCBI Taxonomy" id="5861"/>
    <lineage>
        <taxon>Eukaryota</taxon>
        <taxon>Sar</taxon>
        <taxon>Alveolata</taxon>
        <taxon>Apicomplexa</taxon>
        <taxon>Aconoidasida</taxon>
        <taxon>Haemosporida</taxon>
        <taxon>Plasmodiidae</taxon>
        <taxon>Plasmodium</taxon>
        <taxon>Plasmodium (Vinckeia)</taxon>
    </lineage>
</organism>
<gene>
    <name evidence="4" type="ORF">PY17X_1461600</name>
    <name evidence="3" type="ORF">PYYM_1463000</name>
</gene>
<dbReference type="Pfam" id="PF12796">
    <property type="entry name" value="Ank_2"/>
    <property type="match status" value="1"/>
</dbReference>
<dbReference type="InterPro" id="IPR036770">
    <property type="entry name" value="Ankyrin_rpt-contain_sf"/>
</dbReference>
<protein>
    <submittedName>
        <fullName evidence="4">Ankyrin-repeat protein, putative</fullName>
    </submittedName>
</protein>
<dbReference type="OrthoDB" id="6596655at2759"/>
<dbReference type="VEuPathDB" id="PlasmoDB:PYYM_1463000"/>
<evidence type="ECO:0000313" key="5">
    <source>
        <dbReference type="Proteomes" id="UP000072874"/>
    </source>
</evidence>
<evidence type="ECO:0000313" key="3">
    <source>
        <dbReference type="EMBL" id="CDU20959.1"/>
    </source>
</evidence>
<reference evidence="4" key="4">
    <citation type="submission" date="2019-05" db="EMBL/GenBank/DDBJ databases">
        <authorList>
            <consortium name="Pathogen Informatics"/>
        </authorList>
    </citation>
    <scope>NUCLEOTIDE SEQUENCE</scope>
    <source>
        <strain evidence="4">17X</strain>
    </source>
</reference>
<evidence type="ECO:0000256" key="2">
    <source>
        <dbReference type="ARBA" id="ARBA00023043"/>
    </source>
</evidence>
<dbReference type="OMA" id="FNKFICP"/>
<reference evidence="4" key="2">
    <citation type="submission" date="2014-05" db="EMBL/GenBank/DDBJ databases">
        <authorList>
            <person name="Aslett M.A."/>
            <person name="De Silva N."/>
        </authorList>
    </citation>
    <scope>NUCLEOTIDE SEQUENCE</scope>
    <source>
        <strain evidence="4">17X</strain>
    </source>
</reference>
<sequence>MSEFLLVKNLFICAHEKNVEELKKAMNGLITKECEDKDKESKSQTNKKYYIIKDYTDANKNNVLHFAVYGNNIENVKFIIQNTDLINSINSDNQNGLIISILNKNTEISKYLLENNIDYNQKDKYSASPLLYSLITQNYEIFNMLIEKNDIDINVNSYDKGNLISICIFEKNIKIFKKLLQKNISPNVEKNLYPHPLVFLIYTNDNDLLFLYLTYALYYYTKNDNLYEINKINFDTTTDKIIVDLQNKELIQSILNNPNYDFTQFKNILAVTDENNTSLLTLCDQAGNSIGKQILSYYSP</sequence>
<dbReference type="Proteomes" id="UP000072904">
    <property type="component" value="Chromosome 14"/>
</dbReference>
<proteinExistence type="predicted"/>